<dbReference type="PATRIC" id="fig|1114856.3.peg.882"/>
<reference evidence="2 3" key="1">
    <citation type="journal article" date="2014" name="PLoS Genet.">
        <title>Phylogenetically driven sequencing of extremely halophilic archaea reveals strategies for static and dynamic osmo-response.</title>
        <authorList>
            <person name="Becker E.A."/>
            <person name="Seitzer P.M."/>
            <person name="Tritt A."/>
            <person name="Larsen D."/>
            <person name="Krusor M."/>
            <person name="Yao A.I."/>
            <person name="Wu D."/>
            <person name="Madern D."/>
            <person name="Eisen J.A."/>
            <person name="Darling A.E."/>
            <person name="Facciotti M.T."/>
        </authorList>
    </citation>
    <scope>NUCLEOTIDE SEQUENCE [LARGE SCALE GENOMIC DNA]</scope>
    <source>
        <strain evidence="2 3">GA33</strain>
    </source>
</reference>
<sequence>MGMFERLGEKVERFKQEAVSARDESADYRCRNCGSEIFSEQEQCPECGSSEIELVVQPEPTAETADGDDETESDETAAAETIDESEDTETTEATDESEDTEADVLIEEAEENETGET</sequence>
<keyword evidence="3" id="KW-1185">Reference proteome</keyword>
<evidence type="ECO:0000313" key="2">
    <source>
        <dbReference type="EMBL" id="ELY45242.1"/>
    </source>
</evidence>
<feature type="region of interest" description="Disordered" evidence="1">
    <location>
        <begin position="56"/>
        <end position="117"/>
    </location>
</feature>
<protein>
    <recommendedName>
        <fullName evidence="4">DUF35 domain-containing protein</fullName>
    </recommendedName>
</protein>
<evidence type="ECO:0000256" key="1">
    <source>
        <dbReference type="SAM" id="MobiDB-lite"/>
    </source>
</evidence>
<dbReference type="RefSeq" id="WP_006088610.1">
    <property type="nucleotide sequence ID" value="NZ_AOHW01000008.1"/>
</dbReference>
<dbReference type="OrthoDB" id="204979at2157"/>
<name>L9W7C9_9EURY</name>
<dbReference type="Proteomes" id="UP000011599">
    <property type="component" value="Unassembled WGS sequence"/>
</dbReference>
<gene>
    <name evidence="2" type="ORF">C496_04252</name>
</gene>
<organism evidence="2 3">
    <name type="scientific">Natronorubrum tibetense GA33</name>
    <dbReference type="NCBI Taxonomy" id="1114856"/>
    <lineage>
        <taxon>Archaea</taxon>
        <taxon>Methanobacteriati</taxon>
        <taxon>Methanobacteriota</taxon>
        <taxon>Stenosarchaea group</taxon>
        <taxon>Halobacteria</taxon>
        <taxon>Halobacteriales</taxon>
        <taxon>Natrialbaceae</taxon>
        <taxon>Natronorubrum</taxon>
    </lineage>
</organism>
<dbReference type="STRING" id="1114856.GCA_000383975_03364"/>
<proteinExistence type="predicted"/>
<dbReference type="eggNOG" id="arCOG01526">
    <property type="taxonomic scope" value="Archaea"/>
</dbReference>
<comment type="caution">
    <text evidence="2">The sequence shown here is derived from an EMBL/GenBank/DDBJ whole genome shotgun (WGS) entry which is preliminary data.</text>
</comment>
<accession>L9W7C9</accession>
<evidence type="ECO:0008006" key="4">
    <source>
        <dbReference type="Google" id="ProtNLM"/>
    </source>
</evidence>
<dbReference type="AlphaFoldDB" id="L9W7C9"/>
<dbReference type="EMBL" id="AOHW01000008">
    <property type="protein sequence ID" value="ELY45242.1"/>
    <property type="molecule type" value="Genomic_DNA"/>
</dbReference>
<feature type="compositionally biased region" description="Acidic residues" evidence="1">
    <location>
        <begin position="65"/>
        <end position="117"/>
    </location>
</feature>
<evidence type="ECO:0000313" key="3">
    <source>
        <dbReference type="Proteomes" id="UP000011599"/>
    </source>
</evidence>